<dbReference type="InterPro" id="IPR008557">
    <property type="entry name" value="PhoX"/>
</dbReference>
<gene>
    <name evidence="1" type="ORF">Pph01_12380</name>
</gene>
<dbReference type="RefSeq" id="WP_239116470.1">
    <property type="nucleotide sequence ID" value="NZ_BAABHI010000012.1"/>
</dbReference>
<dbReference type="AlphaFoldDB" id="A0A8J3U0X3"/>
<protein>
    <recommendedName>
        <fullName evidence="3">DUF839 domain-containing protein</fullName>
    </recommendedName>
</protein>
<dbReference type="SUPFAM" id="SSF63829">
    <property type="entry name" value="Calcium-dependent phosphotriesterase"/>
    <property type="match status" value="1"/>
</dbReference>
<organism evidence="1 2">
    <name type="scientific">Planotetraspora phitsanulokensis</name>
    <dbReference type="NCBI Taxonomy" id="575192"/>
    <lineage>
        <taxon>Bacteria</taxon>
        <taxon>Bacillati</taxon>
        <taxon>Actinomycetota</taxon>
        <taxon>Actinomycetes</taxon>
        <taxon>Streptosporangiales</taxon>
        <taxon>Streptosporangiaceae</taxon>
        <taxon>Planotetraspora</taxon>
    </lineage>
</organism>
<evidence type="ECO:0000313" key="1">
    <source>
        <dbReference type="EMBL" id="GII36235.1"/>
    </source>
</evidence>
<evidence type="ECO:0008006" key="3">
    <source>
        <dbReference type="Google" id="ProtNLM"/>
    </source>
</evidence>
<sequence length="481" mass="51399">MNSPISRRNLLRSGAVGGLGIAIVGSIEAIAGPTAAQAAQAGAGRTVGYGPVVLDPKGLLSLPRGFSYKIVAEAGKTLLETGHPTPSDADGTGCFRGPKGFVLVNNHEIGGGEPYGVPPLAGLTYDPGAQGGTTNIEVDKHGNRVREYVSVAGTHNNCAGGITPWGTWLTCEETEQRAGGVFQKDHGYVFEVDPFDRKANQNPVPLKFLGRYAHEAVAVDPHTSAIYLTEDAGSPNGLYFRWLPPKHFHGRKGELRELALGKGGDTAGKLQAMKCSKGGKHIGDLSEATTPGTRYKVTWVDVPDRDAKTVSVRKQFTDDQITRSRKLEGAWWGDGGAYFVASYARHDDGSRNEHDGQVWFYDPDSETITLKTIFGVNPDPEADTNYDGPDNITVSPYGGVILAEDGEGLSHLVGVTEGGKPYALARNELNDSEFTGPTFSHDGQILFANIQSPGYVFAITGPWGRKDDHGHDHGGHGHDHH</sequence>
<reference evidence="1 2" key="1">
    <citation type="submission" date="2021-01" db="EMBL/GenBank/DDBJ databases">
        <title>Whole genome shotgun sequence of Planotetraspora phitsanulokensis NBRC 104273.</title>
        <authorList>
            <person name="Komaki H."/>
            <person name="Tamura T."/>
        </authorList>
    </citation>
    <scope>NUCLEOTIDE SEQUENCE [LARGE SCALE GENOMIC DNA]</scope>
    <source>
        <strain evidence="1 2">NBRC 104273</strain>
    </source>
</reference>
<dbReference type="PANTHER" id="PTHR35399:SF4">
    <property type="entry name" value="MEMBRANE PROTEIN"/>
    <property type="match status" value="1"/>
</dbReference>
<name>A0A8J3U0X3_9ACTN</name>
<keyword evidence="2" id="KW-1185">Reference proteome</keyword>
<comment type="caution">
    <text evidence="1">The sequence shown here is derived from an EMBL/GenBank/DDBJ whole genome shotgun (WGS) entry which is preliminary data.</text>
</comment>
<dbReference type="InterPro" id="IPR006311">
    <property type="entry name" value="TAT_signal"/>
</dbReference>
<proteinExistence type="predicted"/>
<dbReference type="Pfam" id="PF05787">
    <property type="entry name" value="PhoX"/>
    <property type="match status" value="2"/>
</dbReference>
<dbReference type="PANTHER" id="PTHR35399">
    <property type="entry name" value="SLR8030 PROTEIN"/>
    <property type="match status" value="1"/>
</dbReference>
<accession>A0A8J3U0X3</accession>
<dbReference type="Proteomes" id="UP000622547">
    <property type="component" value="Unassembled WGS sequence"/>
</dbReference>
<dbReference type="EMBL" id="BOOP01000004">
    <property type="protein sequence ID" value="GII36235.1"/>
    <property type="molecule type" value="Genomic_DNA"/>
</dbReference>
<evidence type="ECO:0000313" key="2">
    <source>
        <dbReference type="Proteomes" id="UP000622547"/>
    </source>
</evidence>
<dbReference type="PROSITE" id="PS51318">
    <property type="entry name" value="TAT"/>
    <property type="match status" value="1"/>
</dbReference>